<keyword evidence="1" id="KW-0472">Membrane</keyword>
<dbReference type="AlphaFoldDB" id="A0AAV5JVJ8"/>
<keyword evidence="1" id="KW-0812">Transmembrane</keyword>
<sequence>MKNTGAGSFLRNRRLESFLHTNSVPNVSETWKNSGKEVAVQRPLKDVYVDDDGWISTLISCVRIVTCFVVMMVTTFIWALNMLVLLPWPHRRVRQGNIYGHVTGRLMVCIS</sequence>
<keyword evidence="3" id="KW-1185">Reference proteome</keyword>
<evidence type="ECO:0000313" key="2">
    <source>
        <dbReference type="EMBL" id="GKV15632.1"/>
    </source>
</evidence>
<feature type="transmembrane region" description="Helical" evidence="1">
    <location>
        <begin position="53"/>
        <end position="86"/>
    </location>
</feature>
<dbReference type="Proteomes" id="UP001054252">
    <property type="component" value="Unassembled WGS sequence"/>
</dbReference>
<proteinExistence type="predicted"/>
<evidence type="ECO:0000313" key="3">
    <source>
        <dbReference type="Proteomes" id="UP001054252"/>
    </source>
</evidence>
<dbReference type="EMBL" id="BPVZ01000044">
    <property type="protein sequence ID" value="GKV15632.1"/>
    <property type="molecule type" value="Genomic_DNA"/>
</dbReference>
<reference evidence="2 3" key="1">
    <citation type="journal article" date="2021" name="Commun. Biol.">
        <title>The genome of Shorea leprosula (Dipterocarpaceae) highlights the ecological relevance of drought in aseasonal tropical rainforests.</title>
        <authorList>
            <person name="Ng K.K.S."/>
            <person name="Kobayashi M.J."/>
            <person name="Fawcett J.A."/>
            <person name="Hatakeyama M."/>
            <person name="Paape T."/>
            <person name="Ng C.H."/>
            <person name="Ang C.C."/>
            <person name="Tnah L.H."/>
            <person name="Lee C.T."/>
            <person name="Nishiyama T."/>
            <person name="Sese J."/>
            <person name="O'Brien M.J."/>
            <person name="Copetti D."/>
            <person name="Mohd Noor M.I."/>
            <person name="Ong R.C."/>
            <person name="Putra M."/>
            <person name="Sireger I.Z."/>
            <person name="Indrioko S."/>
            <person name="Kosugi Y."/>
            <person name="Izuno A."/>
            <person name="Isagi Y."/>
            <person name="Lee S.L."/>
            <person name="Shimizu K.K."/>
        </authorList>
    </citation>
    <scope>NUCLEOTIDE SEQUENCE [LARGE SCALE GENOMIC DNA]</scope>
    <source>
        <strain evidence="2">214</strain>
    </source>
</reference>
<name>A0AAV5JVJ8_9ROSI</name>
<gene>
    <name evidence="2" type="ORF">SLEP1_g26407</name>
</gene>
<comment type="caution">
    <text evidence="2">The sequence shown here is derived from an EMBL/GenBank/DDBJ whole genome shotgun (WGS) entry which is preliminary data.</text>
</comment>
<organism evidence="2 3">
    <name type="scientific">Rubroshorea leprosula</name>
    <dbReference type="NCBI Taxonomy" id="152421"/>
    <lineage>
        <taxon>Eukaryota</taxon>
        <taxon>Viridiplantae</taxon>
        <taxon>Streptophyta</taxon>
        <taxon>Embryophyta</taxon>
        <taxon>Tracheophyta</taxon>
        <taxon>Spermatophyta</taxon>
        <taxon>Magnoliopsida</taxon>
        <taxon>eudicotyledons</taxon>
        <taxon>Gunneridae</taxon>
        <taxon>Pentapetalae</taxon>
        <taxon>rosids</taxon>
        <taxon>malvids</taxon>
        <taxon>Malvales</taxon>
        <taxon>Dipterocarpaceae</taxon>
        <taxon>Rubroshorea</taxon>
    </lineage>
</organism>
<protein>
    <submittedName>
        <fullName evidence="2">Uncharacterized protein</fullName>
    </submittedName>
</protein>
<evidence type="ECO:0000256" key="1">
    <source>
        <dbReference type="SAM" id="Phobius"/>
    </source>
</evidence>
<accession>A0AAV5JVJ8</accession>
<keyword evidence="1" id="KW-1133">Transmembrane helix</keyword>